<sequence length="196" mass="21424">MEREQALVLDQKTILRGLREIAARRARSAEETLRSVINQIRAEGGAREQLGSTNQQVNPVELNTPTELTIARFTNTALMLEAIYKSSSERAGNIVCHGTACVLAIDDEGDIYTWPTVIYDPDRTPARRLLTTARSFVHFEPTDGLYGSALLGKPLGTTLALEHLPGASVTVLPFDSSKLPQQPYTIQSPNLPSHSG</sequence>
<dbReference type="EMBL" id="MFEC01000039">
    <property type="protein sequence ID" value="OGE70615.1"/>
    <property type="molecule type" value="Genomic_DNA"/>
</dbReference>
<protein>
    <submittedName>
        <fullName evidence="1">Uncharacterized protein</fullName>
    </submittedName>
</protein>
<dbReference type="AlphaFoldDB" id="A0A1F5MZ36"/>
<dbReference type="Proteomes" id="UP000177135">
    <property type="component" value="Unassembled WGS sequence"/>
</dbReference>
<proteinExistence type="predicted"/>
<organism evidence="1 2">
    <name type="scientific">Candidatus Daviesbacteria bacterium RIFOXYD1_FULL_41_10</name>
    <dbReference type="NCBI Taxonomy" id="1797801"/>
    <lineage>
        <taxon>Bacteria</taxon>
        <taxon>Candidatus Daviesiibacteriota</taxon>
    </lineage>
</organism>
<evidence type="ECO:0000313" key="2">
    <source>
        <dbReference type="Proteomes" id="UP000177135"/>
    </source>
</evidence>
<gene>
    <name evidence="1" type="ORF">A2617_00990</name>
</gene>
<name>A0A1F5MZ36_9BACT</name>
<accession>A0A1F5MZ36</accession>
<reference evidence="1 2" key="1">
    <citation type="journal article" date="2016" name="Nat. Commun.">
        <title>Thousands of microbial genomes shed light on interconnected biogeochemical processes in an aquifer system.</title>
        <authorList>
            <person name="Anantharaman K."/>
            <person name="Brown C.T."/>
            <person name="Hug L.A."/>
            <person name="Sharon I."/>
            <person name="Castelle C.J."/>
            <person name="Probst A.J."/>
            <person name="Thomas B.C."/>
            <person name="Singh A."/>
            <person name="Wilkins M.J."/>
            <person name="Karaoz U."/>
            <person name="Brodie E.L."/>
            <person name="Williams K.H."/>
            <person name="Hubbard S.S."/>
            <person name="Banfield J.F."/>
        </authorList>
    </citation>
    <scope>NUCLEOTIDE SEQUENCE [LARGE SCALE GENOMIC DNA]</scope>
</reference>
<comment type="caution">
    <text evidence="1">The sequence shown here is derived from an EMBL/GenBank/DDBJ whole genome shotgun (WGS) entry which is preliminary data.</text>
</comment>
<evidence type="ECO:0000313" key="1">
    <source>
        <dbReference type="EMBL" id="OGE70615.1"/>
    </source>
</evidence>